<feature type="region of interest" description="Disordered" evidence="1">
    <location>
        <begin position="117"/>
        <end position="170"/>
    </location>
</feature>
<feature type="compositionally biased region" description="Polar residues" evidence="1">
    <location>
        <begin position="403"/>
        <end position="424"/>
    </location>
</feature>
<feature type="compositionally biased region" description="Polar residues" evidence="1">
    <location>
        <begin position="444"/>
        <end position="465"/>
    </location>
</feature>
<proteinExistence type="predicted"/>
<evidence type="ECO:0000313" key="3">
    <source>
        <dbReference type="Proteomes" id="UP001385951"/>
    </source>
</evidence>
<keyword evidence="3" id="KW-1185">Reference proteome</keyword>
<feature type="compositionally biased region" description="Low complexity" evidence="1">
    <location>
        <begin position="567"/>
        <end position="589"/>
    </location>
</feature>
<accession>A0AAW0GH80</accession>
<feature type="region of interest" description="Disordered" evidence="1">
    <location>
        <begin position="189"/>
        <end position="218"/>
    </location>
</feature>
<feature type="compositionally biased region" description="Polar residues" evidence="1">
    <location>
        <begin position="119"/>
        <end position="136"/>
    </location>
</feature>
<gene>
    <name evidence="2" type="ORF">QCA50_005437</name>
</gene>
<feature type="compositionally biased region" description="Polar residues" evidence="1">
    <location>
        <begin position="197"/>
        <end position="218"/>
    </location>
</feature>
<feature type="compositionally biased region" description="Polar residues" evidence="1">
    <location>
        <begin position="473"/>
        <end position="486"/>
    </location>
</feature>
<dbReference type="AlphaFoldDB" id="A0AAW0GH80"/>
<feature type="compositionally biased region" description="Basic and acidic residues" evidence="1">
    <location>
        <begin position="137"/>
        <end position="149"/>
    </location>
</feature>
<feature type="compositionally biased region" description="Polar residues" evidence="1">
    <location>
        <begin position="342"/>
        <end position="377"/>
    </location>
</feature>
<feature type="compositionally biased region" description="Polar residues" evidence="1">
    <location>
        <begin position="629"/>
        <end position="668"/>
    </location>
</feature>
<sequence length="725" mass="76797">MQEEIDRLAEENRYFRARFLGGDNPLPPPPQLLGIDQLGPITNNAAGPSRQQTLSPILEEGLTAHLRPPVMVPGAPPPMKVIPPRFHNPGQVWQYHSQVPRTDTAGIEPEQPQLEVRNTRATSVNIVQNPPSSSSESLERVQIRVDQGPRRLPQGSHDHNGGAQGLELEGLNHSSSNQTTVQVHTQITGLSLDPGPSSESQQTSRPSTSDAQVSQQANGNPGVQFAVYALPQEFTNESPGATPRQSVQHLPDSRSTATASGNLSELLSSFPGLPSLDSAARPSASLQAQQPTNPNAQTLYNLAPATSSASTWGTVHTPRESRQSSFSNLPLHTLPEPAFDSQPASANPSISSIQQLPTLPGFLTSSSSDLNNNAFRQSSRHEDGTSHAGPSNNSRQSSSVTSLPLTEQLQPTYPSTNPPRSASSLDLGLMSFGNSSRADLSQQSINMHRASSSQSSLPEAGQSDSMARGASGTRHTPSRTQSTRPNAASQHSGSASSHSLPDTRHRRHTVSEDRHVGAANPKSSSQPSLPSSREGRPSHSRHASTPVATLPGVGSRTGVSIYLLPTSSSGSNDASESSNSVASRDSAISHSHPRSATAIPRTSPSEEPLPREPLRAQRRQSGRHASTPAILTQSRSDSQPTDASLARSNTFSASGSHPRPSTSLSSIGHSVPPVIGNGLLLTMEPPSTSSAATADGQPSTSIHAPRPLQNNRRSNIFNFFGSRSR</sequence>
<name>A0AAW0GH80_9APHY</name>
<feature type="region of interest" description="Disordered" evidence="1">
    <location>
        <begin position="274"/>
        <end position="429"/>
    </location>
</feature>
<feature type="compositionally biased region" description="Low complexity" evidence="1">
    <location>
        <begin position="487"/>
        <end position="499"/>
    </location>
</feature>
<dbReference type="Proteomes" id="UP001385951">
    <property type="component" value="Unassembled WGS sequence"/>
</dbReference>
<evidence type="ECO:0000256" key="1">
    <source>
        <dbReference type="SAM" id="MobiDB-lite"/>
    </source>
</evidence>
<organism evidence="2 3">
    <name type="scientific">Cerrena zonata</name>
    <dbReference type="NCBI Taxonomy" id="2478898"/>
    <lineage>
        <taxon>Eukaryota</taxon>
        <taxon>Fungi</taxon>
        <taxon>Dikarya</taxon>
        <taxon>Basidiomycota</taxon>
        <taxon>Agaricomycotina</taxon>
        <taxon>Agaricomycetes</taxon>
        <taxon>Polyporales</taxon>
        <taxon>Cerrenaceae</taxon>
        <taxon>Cerrena</taxon>
    </lineage>
</organism>
<dbReference type="EMBL" id="JASBNA010000005">
    <property type="protein sequence ID" value="KAK7692032.1"/>
    <property type="molecule type" value="Genomic_DNA"/>
</dbReference>
<feature type="compositionally biased region" description="Low complexity" evidence="1">
    <location>
        <begin position="521"/>
        <end position="532"/>
    </location>
</feature>
<reference evidence="2 3" key="1">
    <citation type="submission" date="2022-09" db="EMBL/GenBank/DDBJ databases">
        <authorList>
            <person name="Palmer J.M."/>
        </authorList>
    </citation>
    <scope>NUCLEOTIDE SEQUENCE [LARGE SCALE GENOMIC DNA]</scope>
    <source>
        <strain evidence="2 3">DSM 7382</strain>
    </source>
</reference>
<feature type="region of interest" description="Disordered" evidence="1">
    <location>
        <begin position="683"/>
        <end position="714"/>
    </location>
</feature>
<feature type="region of interest" description="Disordered" evidence="1">
    <location>
        <begin position="444"/>
        <end position="670"/>
    </location>
</feature>
<evidence type="ECO:0000313" key="2">
    <source>
        <dbReference type="EMBL" id="KAK7692032.1"/>
    </source>
</evidence>
<feature type="compositionally biased region" description="Low complexity" evidence="1">
    <location>
        <begin position="391"/>
        <end position="402"/>
    </location>
</feature>
<feature type="region of interest" description="Disordered" evidence="1">
    <location>
        <begin position="235"/>
        <end position="259"/>
    </location>
</feature>
<protein>
    <submittedName>
        <fullName evidence="2">Uncharacterized protein</fullName>
    </submittedName>
</protein>
<comment type="caution">
    <text evidence="2">The sequence shown here is derived from an EMBL/GenBank/DDBJ whole genome shotgun (WGS) entry which is preliminary data.</text>
</comment>
<feature type="compositionally biased region" description="Polar residues" evidence="1">
    <location>
        <begin position="685"/>
        <end position="714"/>
    </location>
</feature>
<feature type="compositionally biased region" description="Polar residues" evidence="1">
    <location>
        <begin position="284"/>
        <end position="314"/>
    </location>
</feature>